<dbReference type="EMBL" id="QJKB01000008">
    <property type="protein sequence ID" value="PXX40281.1"/>
    <property type="molecule type" value="Genomic_DNA"/>
</dbReference>
<evidence type="ECO:0000313" key="2">
    <source>
        <dbReference type="EMBL" id="PXX40281.1"/>
    </source>
</evidence>
<accession>A0A318J0S5</accession>
<dbReference type="Proteomes" id="UP000247792">
    <property type="component" value="Unassembled WGS sequence"/>
</dbReference>
<evidence type="ECO:0000313" key="3">
    <source>
        <dbReference type="Proteomes" id="UP000247792"/>
    </source>
</evidence>
<comment type="caution">
    <text evidence="2">The sequence shown here is derived from an EMBL/GenBank/DDBJ whole genome shotgun (WGS) entry which is preliminary data.</text>
</comment>
<keyword evidence="1" id="KW-0812">Transmembrane</keyword>
<keyword evidence="1" id="KW-1133">Transmembrane helix</keyword>
<gene>
    <name evidence="2" type="ORF">DFR42_108115</name>
</gene>
<proteinExistence type="predicted"/>
<reference evidence="2 3" key="1">
    <citation type="submission" date="2018-05" db="EMBL/GenBank/DDBJ databases">
        <title>Genomic Encyclopedia of Type Strains, Phase IV (KMG-IV): sequencing the most valuable type-strain genomes for metagenomic binning, comparative biology and taxonomic classification.</title>
        <authorList>
            <person name="Goeker M."/>
        </authorList>
    </citation>
    <scope>NUCLEOTIDE SEQUENCE [LARGE SCALE GENOMIC DNA]</scope>
    <source>
        <strain evidence="2 3">DSM 19792</strain>
    </source>
</reference>
<evidence type="ECO:0000256" key="1">
    <source>
        <dbReference type="SAM" id="Phobius"/>
    </source>
</evidence>
<sequence>MQQCLPMDSFKKILRALLVLLCFIPLVGFGACGVMGIFTAAISFSLIPLVLGVAGLLVCALMYKLIQNISS</sequence>
<organism evidence="2 3">
    <name type="scientific">Undibacterium pigrum</name>
    <dbReference type="NCBI Taxonomy" id="401470"/>
    <lineage>
        <taxon>Bacteria</taxon>
        <taxon>Pseudomonadati</taxon>
        <taxon>Pseudomonadota</taxon>
        <taxon>Betaproteobacteria</taxon>
        <taxon>Burkholderiales</taxon>
        <taxon>Oxalobacteraceae</taxon>
        <taxon>Undibacterium</taxon>
    </lineage>
</organism>
<keyword evidence="1" id="KW-0472">Membrane</keyword>
<name>A0A318J0S5_9BURK</name>
<dbReference type="AlphaFoldDB" id="A0A318J0S5"/>
<feature type="transmembrane region" description="Helical" evidence="1">
    <location>
        <begin position="16"/>
        <end position="38"/>
    </location>
</feature>
<feature type="transmembrane region" description="Helical" evidence="1">
    <location>
        <begin position="44"/>
        <end position="66"/>
    </location>
</feature>
<protein>
    <submittedName>
        <fullName evidence="2">Uncharacterized protein</fullName>
    </submittedName>
</protein>
<keyword evidence="3" id="KW-1185">Reference proteome</keyword>